<keyword evidence="5" id="KW-0862">Zinc</keyword>
<dbReference type="GO" id="GO:0005886">
    <property type="term" value="C:plasma membrane"/>
    <property type="evidence" value="ECO:0007669"/>
    <property type="project" value="TreeGrafter"/>
</dbReference>
<reference evidence="10" key="1">
    <citation type="submission" date="2021-04" db="EMBL/GenBank/DDBJ databases">
        <authorList>
            <consortium name="Molecular Ecology Group"/>
        </authorList>
    </citation>
    <scope>NUCLEOTIDE SEQUENCE</scope>
</reference>
<dbReference type="PANTHER" id="PTHR11733:SF224">
    <property type="entry name" value="NEPRILYSIN-2"/>
    <property type="match status" value="1"/>
</dbReference>
<keyword evidence="3" id="KW-0479">Metal-binding</keyword>
<evidence type="ECO:0000256" key="4">
    <source>
        <dbReference type="ARBA" id="ARBA00022801"/>
    </source>
</evidence>
<dbReference type="PRINTS" id="PR00786">
    <property type="entry name" value="NEPRILYSIN"/>
</dbReference>
<keyword evidence="6" id="KW-0482">Metalloprotease</keyword>
<comment type="cofactor">
    <cofactor evidence="1">
        <name>Zn(2+)</name>
        <dbReference type="ChEBI" id="CHEBI:29105"/>
    </cofactor>
</comment>
<dbReference type="InterPro" id="IPR024079">
    <property type="entry name" value="MetalloPept_cat_dom_sf"/>
</dbReference>
<evidence type="ECO:0000256" key="7">
    <source>
        <dbReference type="SAM" id="Phobius"/>
    </source>
</evidence>
<feature type="domain" description="Peptidase M13 N-terminal" evidence="9">
    <location>
        <begin position="134"/>
        <end position="525"/>
    </location>
</feature>
<keyword evidence="2" id="KW-0645">Protease</keyword>
<dbReference type="Pfam" id="PF05649">
    <property type="entry name" value="Peptidase_M13_N"/>
    <property type="match status" value="1"/>
</dbReference>
<dbReference type="EMBL" id="CAJHNH020002779">
    <property type="protein sequence ID" value="CAG5127738.1"/>
    <property type="molecule type" value="Genomic_DNA"/>
</dbReference>
<gene>
    <name evidence="10" type="ORF">CUNI_LOCUS13296</name>
</gene>
<protein>
    <submittedName>
        <fullName evidence="10">Uncharacterized protein</fullName>
    </submittedName>
</protein>
<keyword evidence="7" id="KW-0472">Membrane</keyword>
<keyword evidence="4" id="KW-0378">Hydrolase</keyword>
<comment type="caution">
    <text evidence="10">The sequence shown here is derived from an EMBL/GenBank/DDBJ whole genome shotgun (WGS) entry which is preliminary data.</text>
</comment>
<keyword evidence="7" id="KW-0812">Transmembrane</keyword>
<evidence type="ECO:0000313" key="10">
    <source>
        <dbReference type="EMBL" id="CAG5127738.1"/>
    </source>
</evidence>
<dbReference type="Pfam" id="PF01431">
    <property type="entry name" value="Peptidase_M13"/>
    <property type="match status" value="1"/>
</dbReference>
<dbReference type="GO" id="GO:0004222">
    <property type="term" value="F:metalloendopeptidase activity"/>
    <property type="evidence" value="ECO:0007669"/>
    <property type="project" value="InterPro"/>
</dbReference>
<accession>A0A8S3ZHT6</accession>
<dbReference type="PANTHER" id="PTHR11733">
    <property type="entry name" value="ZINC METALLOPROTEASE FAMILY M13 NEPRILYSIN-RELATED"/>
    <property type="match status" value="1"/>
</dbReference>
<feature type="domain" description="Peptidase M13 C-terminal" evidence="8">
    <location>
        <begin position="584"/>
        <end position="777"/>
    </location>
</feature>
<dbReference type="Proteomes" id="UP000678393">
    <property type="component" value="Unassembled WGS sequence"/>
</dbReference>
<sequence>MPNVAMNGKTCNAKYVTAEEGVTKVILPGQRVPSQRRRPWVCGWTKLELVLLFTCFLLAAVIIALIIVLASKPSVQAASSGLCDSEQSRHANQSKSQPGYEIPPGLTFKNVCVTPGCVNAASRILKSIDPSVEPCENFFDFSCGNWNKLNVIPDDKGLIDTFSKLEDEKQVHLKSLLDQPVNPKVDTEATIKAKTLFKSCLNETQIDLQGLDPVRTFLADLGDWPVLVADSWDADSSVNVVDLMVKLALVNSKILIDQWVSADDKDSEVNIIQLDQPDLGMPSADYFLHSEAASKLEAYKKFAQDVAVMLGAQTGVAAKDIEDMVNFEIELAKIIIPKEERRDSEEMYNKKTILEFSEKVPGFEWLDYLQKIFSQVDKKINQTEKIVVCAFPYFDRFAKLYSSVPKRVKVNYLFWRTMMKLIQFLPRQYRNVRNDFSKTIFGSHAEPERWYECVSYANDQMGNAVGRLFVQAYFDEDSKERALEMIHDIRRVFYEILNETDWMDEPTKKVAKEKAEAITEKIGYPDYILNDTALNEEYKDVEFYPDKYFENTIISFRHIVRLNLKKLREPVDKTKWSTTPAVVNAFYSSNKNQIMFPAAILQPPFYSKDYPQSLNYGGIGMIIGHEITHGFDDRGRQYDKNGILVQWWDDEVIKKFKERAQCIIDQYSNFTVPEVNMKLNGIQSQGENIADNGGLKEAYRAYRKYVDQHEDAAPRLPGLLQFTSDQLFFIFIIFFGHLPCTANTFVSSMTQIWCGVSRPEAAINKVKTGVHSPGRFR</sequence>
<evidence type="ECO:0000256" key="2">
    <source>
        <dbReference type="ARBA" id="ARBA00022670"/>
    </source>
</evidence>
<name>A0A8S3ZHT6_9EUPU</name>
<evidence type="ECO:0000256" key="6">
    <source>
        <dbReference type="ARBA" id="ARBA00023049"/>
    </source>
</evidence>
<feature type="non-terminal residue" evidence="10">
    <location>
        <position position="777"/>
    </location>
</feature>
<evidence type="ECO:0000259" key="8">
    <source>
        <dbReference type="Pfam" id="PF01431"/>
    </source>
</evidence>
<dbReference type="OrthoDB" id="6475849at2759"/>
<dbReference type="InterPro" id="IPR018497">
    <property type="entry name" value="Peptidase_M13_C"/>
</dbReference>
<dbReference type="AlphaFoldDB" id="A0A8S3ZHT6"/>
<dbReference type="GO" id="GO:0016485">
    <property type="term" value="P:protein processing"/>
    <property type="evidence" value="ECO:0007669"/>
    <property type="project" value="TreeGrafter"/>
</dbReference>
<evidence type="ECO:0000256" key="3">
    <source>
        <dbReference type="ARBA" id="ARBA00022723"/>
    </source>
</evidence>
<evidence type="ECO:0000256" key="5">
    <source>
        <dbReference type="ARBA" id="ARBA00022833"/>
    </source>
</evidence>
<feature type="transmembrane region" description="Helical" evidence="7">
    <location>
        <begin position="47"/>
        <end position="70"/>
    </location>
</feature>
<keyword evidence="11" id="KW-1185">Reference proteome</keyword>
<dbReference type="GO" id="GO:0046872">
    <property type="term" value="F:metal ion binding"/>
    <property type="evidence" value="ECO:0007669"/>
    <property type="project" value="UniProtKB-KW"/>
</dbReference>
<dbReference type="InterPro" id="IPR008753">
    <property type="entry name" value="Peptidase_M13_N"/>
</dbReference>
<dbReference type="InterPro" id="IPR000718">
    <property type="entry name" value="Peptidase_M13"/>
</dbReference>
<evidence type="ECO:0000259" key="9">
    <source>
        <dbReference type="Pfam" id="PF05649"/>
    </source>
</evidence>
<evidence type="ECO:0000256" key="1">
    <source>
        <dbReference type="ARBA" id="ARBA00001947"/>
    </source>
</evidence>
<evidence type="ECO:0000313" key="11">
    <source>
        <dbReference type="Proteomes" id="UP000678393"/>
    </source>
</evidence>
<organism evidence="10 11">
    <name type="scientific">Candidula unifasciata</name>
    <dbReference type="NCBI Taxonomy" id="100452"/>
    <lineage>
        <taxon>Eukaryota</taxon>
        <taxon>Metazoa</taxon>
        <taxon>Spiralia</taxon>
        <taxon>Lophotrochozoa</taxon>
        <taxon>Mollusca</taxon>
        <taxon>Gastropoda</taxon>
        <taxon>Heterobranchia</taxon>
        <taxon>Euthyneura</taxon>
        <taxon>Panpulmonata</taxon>
        <taxon>Eupulmonata</taxon>
        <taxon>Stylommatophora</taxon>
        <taxon>Helicina</taxon>
        <taxon>Helicoidea</taxon>
        <taxon>Geomitridae</taxon>
        <taxon>Candidula</taxon>
    </lineage>
</organism>
<dbReference type="InterPro" id="IPR042089">
    <property type="entry name" value="Peptidase_M13_dom_2"/>
</dbReference>
<proteinExistence type="predicted"/>
<dbReference type="SUPFAM" id="SSF55486">
    <property type="entry name" value="Metalloproteases ('zincins'), catalytic domain"/>
    <property type="match status" value="1"/>
</dbReference>
<dbReference type="Gene3D" id="1.10.1380.10">
    <property type="entry name" value="Neutral endopeptidase , domain2"/>
    <property type="match status" value="1"/>
</dbReference>
<keyword evidence="7" id="KW-1133">Transmembrane helix</keyword>
<dbReference type="Gene3D" id="3.40.390.10">
    <property type="entry name" value="Collagenase (Catalytic Domain)"/>
    <property type="match status" value="1"/>
</dbReference>
<dbReference type="CDD" id="cd08662">
    <property type="entry name" value="M13"/>
    <property type="match status" value="1"/>
</dbReference>
<dbReference type="PROSITE" id="PS51885">
    <property type="entry name" value="NEPRILYSIN"/>
    <property type="match status" value="1"/>
</dbReference>